<organism evidence="1 2">
    <name type="scientific">Pseudonocardia eucalypti</name>
    <dbReference type="NCBI Taxonomy" id="648755"/>
    <lineage>
        <taxon>Bacteria</taxon>
        <taxon>Bacillati</taxon>
        <taxon>Actinomycetota</taxon>
        <taxon>Actinomycetes</taxon>
        <taxon>Pseudonocardiales</taxon>
        <taxon>Pseudonocardiaceae</taxon>
        <taxon>Pseudonocardia</taxon>
    </lineage>
</organism>
<accession>A0ABP9R9M6</accession>
<dbReference type="EMBL" id="BAABJP010000055">
    <property type="protein sequence ID" value="GAA5173138.1"/>
    <property type="molecule type" value="Genomic_DNA"/>
</dbReference>
<evidence type="ECO:0000313" key="2">
    <source>
        <dbReference type="Proteomes" id="UP001428817"/>
    </source>
</evidence>
<dbReference type="RefSeq" id="WP_221498779.1">
    <property type="nucleotide sequence ID" value="NZ_BAABJP010000055.1"/>
</dbReference>
<reference evidence="2" key="1">
    <citation type="journal article" date="2019" name="Int. J. Syst. Evol. Microbiol.">
        <title>The Global Catalogue of Microorganisms (GCM) 10K type strain sequencing project: providing services to taxonomists for standard genome sequencing and annotation.</title>
        <authorList>
            <consortium name="The Broad Institute Genomics Platform"/>
            <consortium name="The Broad Institute Genome Sequencing Center for Infectious Disease"/>
            <person name="Wu L."/>
            <person name="Ma J."/>
        </authorList>
    </citation>
    <scope>NUCLEOTIDE SEQUENCE [LARGE SCALE GENOMIC DNA]</scope>
    <source>
        <strain evidence="2">JCM 18303</strain>
    </source>
</reference>
<name>A0ABP9R9M6_9PSEU</name>
<comment type="caution">
    <text evidence="1">The sequence shown here is derived from an EMBL/GenBank/DDBJ whole genome shotgun (WGS) entry which is preliminary data.</text>
</comment>
<evidence type="ECO:0000313" key="1">
    <source>
        <dbReference type="EMBL" id="GAA5173138.1"/>
    </source>
</evidence>
<dbReference type="Proteomes" id="UP001428817">
    <property type="component" value="Unassembled WGS sequence"/>
</dbReference>
<proteinExistence type="predicted"/>
<keyword evidence="2" id="KW-1185">Reference proteome</keyword>
<sequence length="456" mass="49886">MHTTFRETMSGTVNDRPLELRLAVDQPGILNPVADRTATLTGRLRAPGIADDVPVTGTLRIAPLNAARTIGYDCSFSLPDGRRLRLAGAKTIELAHPLRSMTTLPVTLTEGEKRLGDGVLRFDLRDLPSFLAGFRLRPDQPEPAGAELYPSRWRGQPGRLEVWYSTFTDPATGTGVWLHHELVAPADGGLPRVHGWTAVYPPGEAPVHERFGPIHGPMRPGPEAFSAGNVAVRPGELRGAAGELSWKLTERGGGKPLYTLPAWAWRRELLPSAHLVTAPGATFDGVLRYAGRELVITDAPGASARIYGHGNALRWAWLHADLGDGEVLEVVTAVSKRPVLRALKPLTFLRLRHAGADWPAGDQLVNSFRYRSGIDLPSWWVSGRVGDRRIRVRVHQPPEATLALDYTDPDGEAAVCRNCECADATVLLERRVTGDWRTERRWRLDGTAHAEVGGRG</sequence>
<gene>
    <name evidence="1" type="ORF">GCM10023321_74080</name>
</gene>
<protein>
    <submittedName>
        <fullName evidence="1">Uncharacterized protein</fullName>
    </submittedName>
</protein>